<proteinExistence type="predicted"/>
<sequence length="67" mass="7444">MDVIDPGLKMGARKLELESMKALGYLATSCLDDRRQNRPPMKDVDDEIEYITNIIVAGTTKSEASEV</sequence>
<keyword evidence="2" id="KW-1185">Reference proteome</keyword>
<name>A0ACB9Q3W9_BAUVA</name>
<reference evidence="1 2" key="1">
    <citation type="journal article" date="2022" name="DNA Res.">
        <title>Chromosomal-level genome assembly of the orchid tree Bauhinia variegata (Leguminosae; Cercidoideae) supports the allotetraploid origin hypothesis of Bauhinia.</title>
        <authorList>
            <person name="Zhong Y."/>
            <person name="Chen Y."/>
            <person name="Zheng D."/>
            <person name="Pang J."/>
            <person name="Liu Y."/>
            <person name="Luo S."/>
            <person name="Meng S."/>
            <person name="Qian L."/>
            <person name="Wei D."/>
            <person name="Dai S."/>
            <person name="Zhou R."/>
        </authorList>
    </citation>
    <scope>NUCLEOTIDE SEQUENCE [LARGE SCALE GENOMIC DNA]</scope>
    <source>
        <strain evidence="1">BV-YZ2020</strain>
    </source>
</reference>
<organism evidence="1 2">
    <name type="scientific">Bauhinia variegata</name>
    <name type="common">Purple orchid tree</name>
    <name type="synonym">Phanera variegata</name>
    <dbReference type="NCBI Taxonomy" id="167791"/>
    <lineage>
        <taxon>Eukaryota</taxon>
        <taxon>Viridiplantae</taxon>
        <taxon>Streptophyta</taxon>
        <taxon>Embryophyta</taxon>
        <taxon>Tracheophyta</taxon>
        <taxon>Spermatophyta</taxon>
        <taxon>Magnoliopsida</taxon>
        <taxon>eudicotyledons</taxon>
        <taxon>Gunneridae</taxon>
        <taxon>Pentapetalae</taxon>
        <taxon>rosids</taxon>
        <taxon>fabids</taxon>
        <taxon>Fabales</taxon>
        <taxon>Fabaceae</taxon>
        <taxon>Cercidoideae</taxon>
        <taxon>Cercideae</taxon>
        <taxon>Bauhiniinae</taxon>
        <taxon>Bauhinia</taxon>
    </lineage>
</organism>
<dbReference type="EMBL" id="CM039427">
    <property type="protein sequence ID" value="KAI4354556.1"/>
    <property type="molecule type" value="Genomic_DNA"/>
</dbReference>
<dbReference type="Proteomes" id="UP000828941">
    <property type="component" value="Chromosome 2"/>
</dbReference>
<comment type="caution">
    <text evidence="1">The sequence shown here is derived from an EMBL/GenBank/DDBJ whole genome shotgun (WGS) entry which is preliminary data.</text>
</comment>
<evidence type="ECO:0000313" key="2">
    <source>
        <dbReference type="Proteomes" id="UP000828941"/>
    </source>
</evidence>
<protein>
    <submittedName>
        <fullName evidence="1">Uncharacterized protein</fullName>
    </submittedName>
</protein>
<gene>
    <name evidence="1" type="ORF">L6164_003408</name>
</gene>
<evidence type="ECO:0000313" key="1">
    <source>
        <dbReference type="EMBL" id="KAI4354556.1"/>
    </source>
</evidence>
<accession>A0ACB9Q3W9</accession>